<feature type="region of interest" description="Disordered" evidence="2">
    <location>
        <begin position="71"/>
        <end position="184"/>
    </location>
</feature>
<organism evidence="4 5">
    <name type="scientific">Grifola frondosa</name>
    <name type="common">Maitake</name>
    <name type="synonym">Polyporus frondosus</name>
    <dbReference type="NCBI Taxonomy" id="5627"/>
    <lineage>
        <taxon>Eukaryota</taxon>
        <taxon>Fungi</taxon>
        <taxon>Dikarya</taxon>
        <taxon>Basidiomycota</taxon>
        <taxon>Agaricomycotina</taxon>
        <taxon>Agaricomycetes</taxon>
        <taxon>Polyporales</taxon>
        <taxon>Grifolaceae</taxon>
        <taxon>Grifola</taxon>
    </lineage>
</organism>
<feature type="compositionally biased region" description="Acidic residues" evidence="2">
    <location>
        <begin position="434"/>
        <end position="449"/>
    </location>
</feature>
<gene>
    <name evidence="4" type="ORF">A0H81_01815</name>
</gene>
<evidence type="ECO:0000256" key="1">
    <source>
        <dbReference type="PROSITE-ProRule" id="PRU00042"/>
    </source>
</evidence>
<evidence type="ECO:0000259" key="3">
    <source>
        <dbReference type="PROSITE" id="PS50157"/>
    </source>
</evidence>
<feature type="compositionally biased region" description="Basic residues" evidence="2">
    <location>
        <begin position="112"/>
        <end position="122"/>
    </location>
</feature>
<feature type="compositionally biased region" description="Polar residues" evidence="2">
    <location>
        <begin position="413"/>
        <end position="427"/>
    </location>
</feature>
<dbReference type="OrthoDB" id="3838338at2759"/>
<keyword evidence="5" id="KW-1185">Reference proteome</keyword>
<accession>A0A1C7MK53</accession>
<dbReference type="InterPro" id="IPR036236">
    <property type="entry name" value="Znf_C2H2_sf"/>
</dbReference>
<dbReference type="Gene3D" id="3.30.160.60">
    <property type="entry name" value="Classic Zinc Finger"/>
    <property type="match status" value="1"/>
</dbReference>
<name>A0A1C7MK53_GRIFR</name>
<dbReference type="SUPFAM" id="SSF57667">
    <property type="entry name" value="beta-beta-alpha zinc fingers"/>
    <property type="match status" value="1"/>
</dbReference>
<feature type="region of interest" description="Disordered" evidence="2">
    <location>
        <begin position="217"/>
        <end position="257"/>
    </location>
</feature>
<feature type="domain" description="C2H2-type" evidence="3">
    <location>
        <begin position="364"/>
        <end position="395"/>
    </location>
</feature>
<dbReference type="GO" id="GO:0008270">
    <property type="term" value="F:zinc ion binding"/>
    <property type="evidence" value="ECO:0007669"/>
    <property type="project" value="UniProtKB-KW"/>
</dbReference>
<feature type="compositionally biased region" description="Polar residues" evidence="2">
    <location>
        <begin position="150"/>
        <end position="178"/>
    </location>
</feature>
<feature type="compositionally biased region" description="Low complexity" evidence="2">
    <location>
        <begin position="123"/>
        <end position="142"/>
    </location>
</feature>
<evidence type="ECO:0000313" key="4">
    <source>
        <dbReference type="EMBL" id="OBZ77255.1"/>
    </source>
</evidence>
<reference evidence="4 5" key="1">
    <citation type="submission" date="2016-03" db="EMBL/GenBank/DDBJ databases">
        <title>Whole genome sequencing of Grifola frondosa 9006-11.</title>
        <authorList>
            <person name="Min B."/>
            <person name="Park H."/>
            <person name="Kim J.-G."/>
            <person name="Cho H."/>
            <person name="Oh Y.-L."/>
            <person name="Kong W.-S."/>
            <person name="Choi I.-G."/>
        </authorList>
    </citation>
    <scope>NUCLEOTIDE SEQUENCE [LARGE SCALE GENOMIC DNA]</scope>
    <source>
        <strain evidence="4 5">9006-11</strain>
    </source>
</reference>
<comment type="caution">
    <text evidence="4">The sequence shown here is derived from an EMBL/GenBank/DDBJ whole genome shotgun (WGS) entry which is preliminary data.</text>
</comment>
<dbReference type="AlphaFoldDB" id="A0A1C7MK53"/>
<keyword evidence="1" id="KW-0863">Zinc-finger</keyword>
<dbReference type="InterPro" id="IPR013087">
    <property type="entry name" value="Znf_C2H2_type"/>
</dbReference>
<dbReference type="PROSITE" id="PS50157">
    <property type="entry name" value="ZINC_FINGER_C2H2_2"/>
    <property type="match status" value="1"/>
</dbReference>
<evidence type="ECO:0000313" key="5">
    <source>
        <dbReference type="Proteomes" id="UP000092993"/>
    </source>
</evidence>
<sequence length="449" mass="49038">MDFAFDIDEYLNFSSDVEDVGTVEPPPNPSVAHPTRKGQFCFQHVLFTKTCTIDLLDGPTVRVIERARLPAHPDAGPDQSPPSSPESVIAPLPSFGPNLGISPSELTMPSSRSKRRTSKRSSTRSTVQPLASVPASSSSHFAAPPPSFNVEPSSHTSPPMSPFSTSAQPMSSRTTPPAHSTDGYALSIDANPILYPVGPPAFPVGSEIASSSVLESAVSPSDVVVPGSESIRRPDRPKRAHSVAFSDDSDREDMPLQKKENPEATLYPMQTNTTATDMVVECMLADCNEHFDLDTNAASSHLKQAHRGLFQVKDSGKWDINRQVRCRWRIMDDDGLVRECTEDLQLRNLARHIVTIHAITKPNFDCSTCKRSFARRDAMNRHYRVCNDPSSGKKMQGKKQGRGPQTTFAPYADNNSIRNDAGPSSSSGRHESDCEVSDGTDEDYVDGRD</sequence>
<evidence type="ECO:0000256" key="2">
    <source>
        <dbReference type="SAM" id="MobiDB-lite"/>
    </source>
</evidence>
<dbReference type="EMBL" id="LUGG01000002">
    <property type="protein sequence ID" value="OBZ77255.1"/>
    <property type="molecule type" value="Genomic_DNA"/>
</dbReference>
<keyword evidence="1" id="KW-0862">Zinc</keyword>
<protein>
    <recommendedName>
        <fullName evidence="3">C2H2-type domain-containing protein</fullName>
    </recommendedName>
</protein>
<proteinExistence type="predicted"/>
<feature type="region of interest" description="Disordered" evidence="2">
    <location>
        <begin position="384"/>
        <end position="449"/>
    </location>
</feature>
<dbReference type="Proteomes" id="UP000092993">
    <property type="component" value="Unassembled WGS sequence"/>
</dbReference>
<keyword evidence="1" id="KW-0479">Metal-binding</keyword>